<comment type="caution">
    <text evidence="1">The sequence shown here is derived from an EMBL/GenBank/DDBJ whole genome shotgun (WGS) entry which is preliminary data.</text>
</comment>
<name>A0ACC2NU29_9HYME</name>
<sequence length="261" mass="30128">MAKQQTAFIPRYTRKLQDLMTIDTSVKFTEVMMNLSKFQSYILDWVGKSRTTRIYLCGKIVGICTFTTMNATIKFMNMPDKVLAFRERRVLKELDQFKQVYDEATARVTIEMFPNYRILCPVDQNFNNANSPVLYTSVAWTHDRNLLMDDFTFTATASPLLLAIAIKEDYHADVDFTEKLEGDRVLTNKDQIHRIYKSSRLNADKILSIREQPAPTKDSLERAYGKLIRISTAVNQTVTQQINLTPYRPIASIMSLTVLVR</sequence>
<keyword evidence="2" id="KW-1185">Reference proteome</keyword>
<dbReference type="EMBL" id="CM056743">
    <property type="protein sequence ID" value="KAJ8674341.1"/>
    <property type="molecule type" value="Genomic_DNA"/>
</dbReference>
<dbReference type="Proteomes" id="UP001239111">
    <property type="component" value="Chromosome 3"/>
</dbReference>
<gene>
    <name evidence="1" type="ORF">QAD02_005603</name>
</gene>
<organism evidence="1 2">
    <name type="scientific">Eretmocerus hayati</name>
    <dbReference type="NCBI Taxonomy" id="131215"/>
    <lineage>
        <taxon>Eukaryota</taxon>
        <taxon>Metazoa</taxon>
        <taxon>Ecdysozoa</taxon>
        <taxon>Arthropoda</taxon>
        <taxon>Hexapoda</taxon>
        <taxon>Insecta</taxon>
        <taxon>Pterygota</taxon>
        <taxon>Neoptera</taxon>
        <taxon>Endopterygota</taxon>
        <taxon>Hymenoptera</taxon>
        <taxon>Apocrita</taxon>
        <taxon>Proctotrupomorpha</taxon>
        <taxon>Chalcidoidea</taxon>
        <taxon>Aphelinidae</taxon>
        <taxon>Aphelininae</taxon>
        <taxon>Eretmocerus</taxon>
    </lineage>
</organism>
<evidence type="ECO:0000313" key="1">
    <source>
        <dbReference type="EMBL" id="KAJ8674341.1"/>
    </source>
</evidence>
<reference evidence="1" key="1">
    <citation type="submission" date="2023-04" db="EMBL/GenBank/DDBJ databases">
        <title>A chromosome-level genome assembly of the parasitoid wasp Eretmocerus hayati.</title>
        <authorList>
            <person name="Zhong Y."/>
            <person name="Liu S."/>
            <person name="Liu Y."/>
        </authorList>
    </citation>
    <scope>NUCLEOTIDE SEQUENCE</scope>
    <source>
        <strain evidence="1">ZJU_SS_LIU_2023</strain>
    </source>
</reference>
<accession>A0ACC2NU29</accession>
<protein>
    <submittedName>
        <fullName evidence="1">Uncharacterized protein</fullName>
    </submittedName>
</protein>
<proteinExistence type="predicted"/>
<evidence type="ECO:0000313" key="2">
    <source>
        <dbReference type="Proteomes" id="UP001239111"/>
    </source>
</evidence>